<evidence type="ECO:0000313" key="3">
    <source>
        <dbReference type="EMBL" id="MBE0384450.1"/>
    </source>
</evidence>
<feature type="region of interest" description="Disordered" evidence="1">
    <location>
        <begin position="373"/>
        <end position="398"/>
    </location>
</feature>
<keyword evidence="6" id="KW-1185">Reference proteome</keyword>
<dbReference type="Pfam" id="PF12006">
    <property type="entry name" value="DUF3500"/>
    <property type="match status" value="1"/>
</dbReference>
<accession>A0A2K4XES3</accession>
<dbReference type="PANTHER" id="PTHR37489">
    <property type="entry name" value="DUF3500 DOMAIN-CONTAINING PROTEIN"/>
    <property type="match status" value="1"/>
</dbReference>
<name>A0A2K4XES3_PSEVC</name>
<evidence type="ECO:0000313" key="6">
    <source>
        <dbReference type="Proteomes" id="UP000615003"/>
    </source>
</evidence>
<dbReference type="PANTHER" id="PTHR37489:SF1">
    <property type="entry name" value="DUF3500 DOMAIN-CONTAINING PROTEIN"/>
    <property type="match status" value="1"/>
</dbReference>
<sequence>MIKNKHSNLFKLVALGLASAFASTQLSAETQHDEQHKGPPKLSAKDAALSKIIQGRLGDTSTLMGTIAIPASVDTCGDHPGVTRLLCLIDLLKSGVSDKNLAHMQLDYSLEQAKNWSNLPAGAFPARPGVFLGELKVEQRGVVKAILMEAAGLKDNEGFDEMLQTLNADDYIGTISDDYKAGYSSFNSKLAFLGTPAKTGTWELYYGGHHFAFSNTYSDGKLIGATPSFRGIEPFHPFDMNGKTNAPLLQERDTFAAFLKSLTPAQQKAATLEGTYRDIIAGPQADDAIPTEQEGLSVSKLNNTQKALLMKAIATYVEDINATDAKQYMDKYTSEMADTVIGFSGTTALNSEDDYVRVDGPSIWIEFSLQSNKSTNEEGNHPHSVWRDKTDDYGGQTQ</sequence>
<dbReference type="RefSeq" id="WP_227006971.1">
    <property type="nucleotide sequence ID" value="NZ_AQGW01000025.1"/>
</dbReference>
<evidence type="ECO:0008006" key="7">
    <source>
        <dbReference type="Google" id="ProtNLM"/>
    </source>
</evidence>
<protein>
    <recommendedName>
        <fullName evidence="7">DUF3500 domain-containing protein</fullName>
    </recommendedName>
</protein>
<feature type="chain" id="PRO_5014368529" description="DUF3500 domain-containing protein" evidence="2">
    <location>
        <begin position="29"/>
        <end position="398"/>
    </location>
</feature>
<gene>
    <name evidence="4" type="ORF">PCAR9_B0360</name>
    <name evidence="3" type="ORF">PCARR_b0426</name>
</gene>
<keyword evidence="2" id="KW-0732">Signal</keyword>
<reference evidence="4 5" key="2">
    <citation type="submission" date="2017-11" db="EMBL/GenBank/DDBJ databases">
        <authorList>
            <person name="Han C.G."/>
        </authorList>
    </citation>
    <scope>NUCLEOTIDE SEQUENCE [LARGE SCALE GENOMIC DNA]</scope>
    <source>
        <strain evidence="5">ATCC 43555</strain>
        <strain evidence="4">ATCC43555</strain>
    </source>
</reference>
<dbReference type="EMBL" id="AQGW01000025">
    <property type="protein sequence ID" value="MBE0384450.1"/>
    <property type="molecule type" value="Genomic_DNA"/>
</dbReference>
<dbReference type="Proteomes" id="UP000615003">
    <property type="component" value="Unassembled WGS sequence"/>
</dbReference>
<evidence type="ECO:0000313" key="4">
    <source>
        <dbReference type="EMBL" id="SOU42833.1"/>
    </source>
</evidence>
<evidence type="ECO:0000256" key="1">
    <source>
        <dbReference type="SAM" id="MobiDB-lite"/>
    </source>
</evidence>
<evidence type="ECO:0000256" key="2">
    <source>
        <dbReference type="SAM" id="SignalP"/>
    </source>
</evidence>
<reference evidence="3 6" key="1">
    <citation type="submission" date="2015-06" db="EMBL/GenBank/DDBJ databases">
        <title>Genome sequence of Pseudoalteromonas carrageenovora.</title>
        <authorList>
            <person name="Xie B.-B."/>
            <person name="Rong J.-C."/>
            <person name="Qin Q.-L."/>
            <person name="Zhang Y.-Z."/>
        </authorList>
    </citation>
    <scope>NUCLEOTIDE SEQUENCE [LARGE SCALE GENOMIC DNA]</scope>
    <source>
        <strain evidence="3 6">IAM 12662</strain>
    </source>
</reference>
<organism evidence="4 5">
    <name type="scientific">Pseudoalteromonas carrageenovora IAM 12662</name>
    <dbReference type="NCBI Taxonomy" id="1314868"/>
    <lineage>
        <taxon>Bacteria</taxon>
        <taxon>Pseudomonadati</taxon>
        <taxon>Pseudomonadota</taxon>
        <taxon>Gammaproteobacteria</taxon>
        <taxon>Alteromonadales</taxon>
        <taxon>Pseudoalteromonadaceae</taxon>
        <taxon>Pseudoalteromonas</taxon>
    </lineage>
</organism>
<dbReference type="AlphaFoldDB" id="A0A2K4XES3"/>
<dbReference type="InterPro" id="IPR021889">
    <property type="entry name" value="DUF3500"/>
</dbReference>
<feature type="compositionally biased region" description="Basic and acidic residues" evidence="1">
    <location>
        <begin position="375"/>
        <end position="392"/>
    </location>
</feature>
<dbReference type="GeneID" id="93665542"/>
<proteinExistence type="predicted"/>
<evidence type="ECO:0000313" key="5">
    <source>
        <dbReference type="Proteomes" id="UP000238288"/>
    </source>
</evidence>
<feature type="signal peptide" evidence="2">
    <location>
        <begin position="1"/>
        <end position="28"/>
    </location>
</feature>
<dbReference type="Proteomes" id="UP000238288">
    <property type="component" value="Chromosome PCAR9b"/>
</dbReference>
<dbReference type="EMBL" id="LT965929">
    <property type="protein sequence ID" value="SOU42833.1"/>
    <property type="molecule type" value="Genomic_DNA"/>
</dbReference>